<evidence type="ECO:0000313" key="1">
    <source>
        <dbReference type="EMBL" id="MBK1727559.1"/>
    </source>
</evidence>
<name>A0ABS1EAJ7_9GAMM</name>
<keyword evidence="2" id="KW-1185">Reference proteome</keyword>
<comment type="caution">
    <text evidence="1">The sequence shown here is derived from an EMBL/GenBank/DDBJ whole genome shotgun (WGS) entry which is preliminary data.</text>
</comment>
<evidence type="ECO:0000313" key="2">
    <source>
        <dbReference type="Proteomes" id="UP000738126"/>
    </source>
</evidence>
<organism evidence="1 2">
    <name type="scientific">Halorhodospira neutriphila</name>
    <dbReference type="NCBI Taxonomy" id="168379"/>
    <lineage>
        <taxon>Bacteria</taxon>
        <taxon>Pseudomonadati</taxon>
        <taxon>Pseudomonadota</taxon>
        <taxon>Gammaproteobacteria</taxon>
        <taxon>Chromatiales</taxon>
        <taxon>Ectothiorhodospiraceae</taxon>
        <taxon>Halorhodospira</taxon>
    </lineage>
</organism>
<accession>A0ABS1EAJ7</accession>
<proteinExistence type="predicted"/>
<dbReference type="EMBL" id="NRSH01000177">
    <property type="protein sequence ID" value="MBK1727559.1"/>
    <property type="molecule type" value="Genomic_DNA"/>
</dbReference>
<feature type="non-terminal residue" evidence="1">
    <location>
        <position position="1"/>
    </location>
</feature>
<dbReference type="Proteomes" id="UP000738126">
    <property type="component" value="Unassembled WGS sequence"/>
</dbReference>
<protein>
    <submittedName>
        <fullName evidence="1">Spermidine synthase</fullName>
    </submittedName>
</protein>
<gene>
    <name evidence="1" type="ORF">CKO13_11160</name>
</gene>
<sequence>ADSEAKPFATRYYNADIHRAALATPELLR</sequence>
<reference evidence="1 2" key="1">
    <citation type="journal article" date="2020" name="Microorganisms">
        <title>Osmotic Adaptation and Compatible Solute Biosynthesis of Phototrophic Bacteria as Revealed from Genome Analyses.</title>
        <authorList>
            <person name="Imhoff J.F."/>
            <person name="Rahn T."/>
            <person name="Kunzel S."/>
            <person name="Keller A."/>
            <person name="Neulinger S.C."/>
        </authorList>
    </citation>
    <scope>NUCLEOTIDE SEQUENCE [LARGE SCALE GENOMIC DNA]</scope>
    <source>
        <strain evidence="1 2">DSM 15116</strain>
    </source>
</reference>